<gene>
    <name evidence="2" type="ORF">chiPu_0030856</name>
</gene>
<comment type="caution">
    <text evidence="2">The sequence shown here is derived from an EMBL/GenBank/DDBJ whole genome shotgun (WGS) entry which is preliminary data.</text>
</comment>
<name>A0A401TVC8_CHIPU</name>
<dbReference type="EMBL" id="BEZZ01195078">
    <property type="protein sequence ID" value="GCC46566.1"/>
    <property type="molecule type" value="Genomic_DNA"/>
</dbReference>
<feature type="compositionally biased region" description="Basic and acidic residues" evidence="1">
    <location>
        <begin position="99"/>
        <end position="108"/>
    </location>
</feature>
<evidence type="ECO:0000313" key="2">
    <source>
        <dbReference type="EMBL" id="GCC46566.1"/>
    </source>
</evidence>
<evidence type="ECO:0000256" key="1">
    <source>
        <dbReference type="SAM" id="MobiDB-lite"/>
    </source>
</evidence>
<evidence type="ECO:0000313" key="3">
    <source>
        <dbReference type="Proteomes" id="UP000287033"/>
    </source>
</evidence>
<keyword evidence="3" id="KW-1185">Reference proteome</keyword>
<reference evidence="2 3" key="1">
    <citation type="journal article" date="2018" name="Nat. Ecol. Evol.">
        <title>Shark genomes provide insights into elasmobranch evolution and the origin of vertebrates.</title>
        <authorList>
            <person name="Hara Y"/>
            <person name="Yamaguchi K"/>
            <person name="Onimaru K"/>
            <person name="Kadota M"/>
            <person name="Koyanagi M"/>
            <person name="Keeley SD"/>
            <person name="Tatsumi K"/>
            <person name="Tanaka K"/>
            <person name="Motone F"/>
            <person name="Kageyama Y"/>
            <person name="Nozu R"/>
            <person name="Adachi N"/>
            <person name="Nishimura O"/>
            <person name="Nakagawa R"/>
            <person name="Tanegashima C"/>
            <person name="Kiyatake I"/>
            <person name="Matsumoto R"/>
            <person name="Murakumo K"/>
            <person name="Nishida K"/>
            <person name="Terakita A"/>
            <person name="Kuratani S"/>
            <person name="Sato K"/>
            <person name="Hyodo S Kuraku.S."/>
        </authorList>
    </citation>
    <scope>NUCLEOTIDE SEQUENCE [LARGE SCALE GENOMIC DNA]</scope>
</reference>
<dbReference type="AlphaFoldDB" id="A0A401TVC8"/>
<accession>A0A401TVC8</accession>
<feature type="region of interest" description="Disordered" evidence="1">
    <location>
        <begin position="82"/>
        <end position="108"/>
    </location>
</feature>
<protein>
    <submittedName>
        <fullName evidence="2">Uncharacterized protein</fullName>
    </submittedName>
</protein>
<sequence length="108" mass="11706">MCAGAVPAVRLRAAALPRRGGRGAKGARCAGPVPAVRLRAAALPRRGGRGEKGAQVRCRRYGTAQPHYRCACVWAELRTRRRVRKGSAPARAHAQGHRSPRDTPHRRS</sequence>
<proteinExistence type="predicted"/>
<dbReference type="Proteomes" id="UP000287033">
    <property type="component" value="Unassembled WGS sequence"/>
</dbReference>
<organism evidence="2 3">
    <name type="scientific">Chiloscyllium punctatum</name>
    <name type="common">Brownbanded bambooshark</name>
    <name type="synonym">Hemiscyllium punctatum</name>
    <dbReference type="NCBI Taxonomy" id="137246"/>
    <lineage>
        <taxon>Eukaryota</taxon>
        <taxon>Metazoa</taxon>
        <taxon>Chordata</taxon>
        <taxon>Craniata</taxon>
        <taxon>Vertebrata</taxon>
        <taxon>Chondrichthyes</taxon>
        <taxon>Elasmobranchii</taxon>
        <taxon>Galeomorphii</taxon>
        <taxon>Galeoidea</taxon>
        <taxon>Orectolobiformes</taxon>
        <taxon>Hemiscylliidae</taxon>
        <taxon>Chiloscyllium</taxon>
    </lineage>
</organism>